<organism evidence="2 3">
    <name type="scientific">Kocuria coralli</name>
    <dbReference type="NCBI Taxonomy" id="1461025"/>
    <lineage>
        <taxon>Bacteria</taxon>
        <taxon>Bacillati</taxon>
        <taxon>Actinomycetota</taxon>
        <taxon>Actinomycetes</taxon>
        <taxon>Micrococcales</taxon>
        <taxon>Micrococcaceae</taxon>
        <taxon>Kocuria</taxon>
    </lineage>
</organism>
<reference evidence="2 3" key="1">
    <citation type="submission" date="2019-05" db="EMBL/GenBank/DDBJ databases">
        <title>Kocuria coralli sp. nov., a novel actinobacterium isolated from coral reef seawater.</title>
        <authorList>
            <person name="Li J."/>
        </authorList>
    </citation>
    <scope>NUCLEOTIDE SEQUENCE [LARGE SCALE GENOMIC DNA]</scope>
    <source>
        <strain evidence="2 3">SCSIO 13007</strain>
    </source>
</reference>
<feature type="chain" id="PRO_5023848454" evidence="1">
    <location>
        <begin position="24"/>
        <end position="340"/>
    </location>
</feature>
<feature type="signal peptide" evidence="1">
    <location>
        <begin position="1"/>
        <end position="23"/>
    </location>
</feature>
<keyword evidence="2" id="KW-0378">Hydrolase</keyword>
<dbReference type="PANTHER" id="PTHR42976:SF1">
    <property type="entry name" value="GH18 DOMAIN-CONTAINING PROTEIN-RELATED"/>
    <property type="match status" value="1"/>
</dbReference>
<dbReference type="GO" id="GO:0016787">
    <property type="term" value="F:hydrolase activity"/>
    <property type="evidence" value="ECO:0007669"/>
    <property type="project" value="UniProtKB-KW"/>
</dbReference>
<sequence length="340" mass="36732">MRPLTRLCASVAVLTATALTVSACGQGARPPWFGSYVNATAYPYYEFRDHGPEMGRTVLGFVVADPDSDCSPSWGGYFDLDEAADRLSMDDQVRAVQDSGGDVAISFGGAAGAELATACTDTTELYEAYSSVIDRYGVTTLDFDVEMDDLTDSDAAVRRAEALARLQSEYDDLEIWVTLPASPYGLNEDSQAVVNQILEAEVELAGVNIMTMNYSESKPADQSMAAASEDTARAVHGQLQEIYAQHGQELSEEEVWGRIGLTPMIGQNDVEDEVLDLDGAAELNRFAQEHGVGRMTYWSANRDRACTPENGDPAEANDFCSGVDQETGDFAAALREGFDT</sequence>
<dbReference type="InterPro" id="IPR052750">
    <property type="entry name" value="GH18_Chitinase"/>
</dbReference>
<name>A0A5J5KXX0_9MICC</name>
<dbReference type="CDD" id="cd06543">
    <property type="entry name" value="GH18_PF-ChiA-like"/>
    <property type="match status" value="1"/>
</dbReference>
<proteinExistence type="predicted"/>
<dbReference type="PROSITE" id="PS51257">
    <property type="entry name" value="PROKAR_LIPOPROTEIN"/>
    <property type="match status" value="1"/>
</dbReference>
<gene>
    <name evidence="2" type="ORF">FCK90_05425</name>
</gene>
<dbReference type="Proteomes" id="UP000325957">
    <property type="component" value="Unassembled WGS sequence"/>
</dbReference>
<dbReference type="PANTHER" id="PTHR42976">
    <property type="entry name" value="BIFUNCTIONAL CHITINASE/LYSOZYME-RELATED"/>
    <property type="match status" value="1"/>
</dbReference>
<dbReference type="SUPFAM" id="SSF51445">
    <property type="entry name" value="(Trans)glycosidases"/>
    <property type="match status" value="1"/>
</dbReference>
<keyword evidence="1" id="KW-0732">Signal</keyword>
<accession>A0A5J5KXX0</accession>
<dbReference type="EMBL" id="SZWF01000005">
    <property type="protein sequence ID" value="KAA9394617.1"/>
    <property type="molecule type" value="Genomic_DNA"/>
</dbReference>
<evidence type="ECO:0000256" key="1">
    <source>
        <dbReference type="SAM" id="SignalP"/>
    </source>
</evidence>
<dbReference type="InterPro" id="IPR017853">
    <property type="entry name" value="GH"/>
</dbReference>
<evidence type="ECO:0000313" key="3">
    <source>
        <dbReference type="Proteomes" id="UP000325957"/>
    </source>
</evidence>
<comment type="caution">
    <text evidence="2">The sequence shown here is derived from an EMBL/GenBank/DDBJ whole genome shotgun (WGS) entry which is preliminary data.</text>
</comment>
<dbReference type="Gene3D" id="3.20.20.80">
    <property type="entry name" value="Glycosidases"/>
    <property type="match status" value="1"/>
</dbReference>
<dbReference type="OrthoDB" id="99456at2"/>
<dbReference type="AlphaFoldDB" id="A0A5J5KXX0"/>
<protein>
    <submittedName>
        <fullName evidence="2">Glycosyl hydrolase</fullName>
    </submittedName>
</protein>
<evidence type="ECO:0000313" key="2">
    <source>
        <dbReference type="EMBL" id="KAA9394617.1"/>
    </source>
</evidence>
<dbReference type="RefSeq" id="WP_158033288.1">
    <property type="nucleotide sequence ID" value="NZ_ML708614.1"/>
</dbReference>
<keyword evidence="3" id="KW-1185">Reference proteome</keyword>